<dbReference type="InterPro" id="IPR050080">
    <property type="entry name" value="RNase_PH"/>
</dbReference>
<keyword evidence="6" id="KW-0271">Exosome</keyword>
<dbReference type="CDD" id="cd11371">
    <property type="entry name" value="RNase_PH_MTR3"/>
    <property type="match status" value="1"/>
</dbReference>
<comment type="caution">
    <text evidence="11">The sequence shown here is derived from an EMBL/GenBank/DDBJ whole genome shotgun (WGS) entry which is preliminary data.</text>
</comment>
<evidence type="ECO:0000256" key="1">
    <source>
        <dbReference type="ARBA" id="ARBA00004123"/>
    </source>
</evidence>
<keyword evidence="4" id="KW-0963">Cytoplasm</keyword>
<comment type="subcellular location">
    <subcellularLocation>
        <location evidence="2">Cytoplasm</location>
    </subcellularLocation>
    <subcellularLocation>
        <location evidence="1">Nucleus</location>
    </subcellularLocation>
</comment>
<dbReference type="InterPro" id="IPR001247">
    <property type="entry name" value="ExoRNase_PH_dom1"/>
</dbReference>
<dbReference type="OrthoDB" id="2504340at2759"/>
<dbReference type="InterPro" id="IPR027408">
    <property type="entry name" value="PNPase/RNase_PH_dom_sf"/>
</dbReference>
<feature type="domain" description="Exoribonuclease phosphorolytic" evidence="10">
    <location>
        <begin position="44"/>
        <end position="172"/>
    </location>
</feature>
<comment type="similarity">
    <text evidence="3">Belongs to the RNase PH family.</text>
</comment>
<evidence type="ECO:0000256" key="8">
    <source>
        <dbReference type="ARBA" id="ARBA00023242"/>
    </source>
</evidence>
<organism evidence="11 12">
    <name type="scientific">Hydnum rufescens UP504</name>
    <dbReference type="NCBI Taxonomy" id="1448309"/>
    <lineage>
        <taxon>Eukaryota</taxon>
        <taxon>Fungi</taxon>
        <taxon>Dikarya</taxon>
        <taxon>Basidiomycota</taxon>
        <taxon>Agaricomycotina</taxon>
        <taxon>Agaricomycetes</taxon>
        <taxon>Cantharellales</taxon>
        <taxon>Hydnaceae</taxon>
        <taxon>Hydnum</taxon>
    </lineage>
</organism>
<dbReference type="Proteomes" id="UP000886523">
    <property type="component" value="Unassembled WGS sequence"/>
</dbReference>
<dbReference type="PANTHER" id="PTHR11953">
    <property type="entry name" value="EXOSOME COMPLEX COMPONENT"/>
    <property type="match status" value="1"/>
</dbReference>
<dbReference type="GO" id="GO:0000177">
    <property type="term" value="C:cytoplasmic exosome (RNase complex)"/>
    <property type="evidence" value="ECO:0007669"/>
    <property type="project" value="TreeGrafter"/>
</dbReference>
<dbReference type="EMBL" id="MU128962">
    <property type="protein sequence ID" value="KAF9514290.1"/>
    <property type="molecule type" value="Genomic_DNA"/>
</dbReference>
<reference evidence="11" key="1">
    <citation type="journal article" date="2020" name="Nat. Commun.">
        <title>Large-scale genome sequencing of mycorrhizal fungi provides insights into the early evolution of symbiotic traits.</title>
        <authorList>
            <person name="Miyauchi S."/>
            <person name="Kiss E."/>
            <person name="Kuo A."/>
            <person name="Drula E."/>
            <person name="Kohler A."/>
            <person name="Sanchez-Garcia M."/>
            <person name="Morin E."/>
            <person name="Andreopoulos B."/>
            <person name="Barry K.W."/>
            <person name="Bonito G."/>
            <person name="Buee M."/>
            <person name="Carver A."/>
            <person name="Chen C."/>
            <person name="Cichocki N."/>
            <person name="Clum A."/>
            <person name="Culley D."/>
            <person name="Crous P.W."/>
            <person name="Fauchery L."/>
            <person name="Girlanda M."/>
            <person name="Hayes R.D."/>
            <person name="Keri Z."/>
            <person name="LaButti K."/>
            <person name="Lipzen A."/>
            <person name="Lombard V."/>
            <person name="Magnuson J."/>
            <person name="Maillard F."/>
            <person name="Murat C."/>
            <person name="Nolan M."/>
            <person name="Ohm R.A."/>
            <person name="Pangilinan J."/>
            <person name="Pereira M.F."/>
            <person name="Perotto S."/>
            <person name="Peter M."/>
            <person name="Pfister S."/>
            <person name="Riley R."/>
            <person name="Sitrit Y."/>
            <person name="Stielow J.B."/>
            <person name="Szollosi G."/>
            <person name="Zifcakova L."/>
            <person name="Stursova M."/>
            <person name="Spatafora J.W."/>
            <person name="Tedersoo L."/>
            <person name="Vaario L.M."/>
            <person name="Yamada A."/>
            <person name="Yan M."/>
            <person name="Wang P."/>
            <person name="Xu J."/>
            <person name="Bruns T."/>
            <person name="Baldrian P."/>
            <person name="Vilgalys R."/>
            <person name="Dunand C."/>
            <person name="Henrissat B."/>
            <person name="Grigoriev I.V."/>
            <person name="Hibbett D."/>
            <person name="Nagy L.G."/>
            <person name="Martin F.M."/>
        </authorList>
    </citation>
    <scope>NUCLEOTIDE SEQUENCE</scope>
    <source>
        <strain evidence="11">UP504</strain>
    </source>
</reference>
<proteinExistence type="inferred from homology"/>
<dbReference type="SUPFAM" id="SSF54211">
    <property type="entry name" value="Ribosomal protein S5 domain 2-like"/>
    <property type="match status" value="1"/>
</dbReference>
<evidence type="ECO:0000256" key="5">
    <source>
        <dbReference type="ARBA" id="ARBA00022552"/>
    </source>
</evidence>
<evidence type="ECO:0000256" key="4">
    <source>
        <dbReference type="ARBA" id="ARBA00022490"/>
    </source>
</evidence>
<keyword evidence="12" id="KW-1185">Reference proteome</keyword>
<dbReference type="Gene3D" id="3.30.230.70">
    <property type="entry name" value="GHMP Kinase, N-terminal domain"/>
    <property type="match status" value="1"/>
</dbReference>
<evidence type="ECO:0000256" key="2">
    <source>
        <dbReference type="ARBA" id="ARBA00004496"/>
    </source>
</evidence>
<dbReference type="GO" id="GO:0005730">
    <property type="term" value="C:nucleolus"/>
    <property type="evidence" value="ECO:0007669"/>
    <property type="project" value="TreeGrafter"/>
</dbReference>
<evidence type="ECO:0000256" key="7">
    <source>
        <dbReference type="ARBA" id="ARBA00022884"/>
    </source>
</evidence>
<dbReference type="SUPFAM" id="SSF55666">
    <property type="entry name" value="Ribonuclease PH domain 2-like"/>
    <property type="match status" value="1"/>
</dbReference>
<dbReference type="PANTHER" id="PTHR11953:SF2">
    <property type="entry name" value="EXOSOME COMPLEX COMPONENT MTR3"/>
    <property type="match status" value="1"/>
</dbReference>
<dbReference type="AlphaFoldDB" id="A0A9P6AZM3"/>
<gene>
    <name evidence="11" type="ORF">BS47DRAFT_1485161</name>
</gene>
<protein>
    <recommendedName>
        <fullName evidence="10">Exoribonuclease phosphorolytic domain-containing protein</fullName>
    </recommendedName>
</protein>
<evidence type="ECO:0000313" key="11">
    <source>
        <dbReference type="EMBL" id="KAF9514290.1"/>
    </source>
</evidence>
<dbReference type="GO" id="GO:0016075">
    <property type="term" value="P:rRNA catabolic process"/>
    <property type="evidence" value="ECO:0007669"/>
    <property type="project" value="TreeGrafter"/>
</dbReference>
<dbReference type="GO" id="GO:0000176">
    <property type="term" value="C:nuclear exosome (RNase complex)"/>
    <property type="evidence" value="ECO:0007669"/>
    <property type="project" value="TreeGrafter"/>
</dbReference>
<dbReference type="GO" id="GO:0003723">
    <property type="term" value="F:RNA binding"/>
    <property type="evidence" value="ECO:0007669"/>
    <property type="project" value="UniProtKB-KW"/>
</dbReference>
<keyword evidence="7" id="KW-0694">RNA-binding</keyword>
<evidence type="ECO:0000256" key="9">
    <source>
        <dbReference type="SAM" id="MobiDB-lite"/>
    </source>
</evidence>
<evidence type="ECO:0000256" key="3">
    <source>
        <dbReference type="ARBA" id="ARBA00006678"/>
    </source>
</evidence>
<keyword evidence="5" id="KW-0698">rRNA processing</keyword>
<accession>A0A9P6AZM3</accession>
<evidence type="ECO:0000256" key="6">
    <source>
        <dbReference type="ARBA" id="ARBA00022835"/>
    </source>
</evidence>
<dbReference type="GO" id="GO:0034475">
    <property type="term" value="P:U4 snRNA 3'-end processing"/>
    <property type="evidence" value="ECO:0007669"/>
    <property type="project" value="TreeGrafter"/>
</dbReference>
<name>A0A9P6AZM3_9AGAM</name>
<keyword evidence="8" id="KW-0539">Nucleus</keyword>
<dbReference type="Pfam" id="PF01138">
    <property type="entry name" value="RNase_PH"/>
    <property type="match status" value="1"/>
</dbReference>
<feature type="region of interest" description="Disordered" evidence="9">
    <location>
        <begin position="1"/>
        <end position="33"/>
    </location>
</feature>
<dbReference type="InterPro" id="IPR036345">
    <property type="entry name" value="ExoRNase_PH_dom2_sf"/>
</dbReference>
<evidence type="ECO:0000259" key="10">
    <source>
        <dbReference type="Pfam" id="PF01138"/>
    </source>
</evidence>
<dbReference type="GO" id="GO:0071051">
    <property type="term" value="P:poly(A)-dependent snoRNA 3'-end processing"/>
    <property type="evidence" value="ECO:0007669"/>
    <property type="project" value="TreeGrafter"/>
</dbReference>
<dbReference type="GO" id="GO:0006364">
    <property type="term" value="P:rRNA processing"/>
    <property type="evidence" value="ECO:0007669"/>
    <property type="project" value="UniProtKB-KW"/>
</dbReference>
<dbReference type="GO" id="GO:0071028">
    <property type="term" value="P:nuclear mRNA surveillance"/>
    <property type="evidence" value="ECO:0007669"/>
    <property type="project" value="TreeGrafter"/>
</dbReference>
<dbReference type="InterPro" id="IPR020568">
    <property type="entry name" value="Ribosomal_Su5_D2-typ_SF"/>
</dbReference>
<evidence type="ECO:0000313" key="12">
    <source>
        <dbReference type="Proteomes" id="UP000886523"/>
    </source>
</evidence>
<sequence>MSQGYGFDRRRVNGPEWSTPPMYEDTGTPKAKLTKRVGRSPKDIRPIFITTGLISQANGSAYIETERLKIACAVYGPRQNKNQPYNEKGKLNVEVKFAPFASARRRAPMRDVEDRPTSVQIHQSLLPSLRLELFPKSTIDVFITILEADGDAACVASGSVAASAALADAGIEMLGLVAACSSCVFAPISDPSQENRMQEDAPIDEDWGQIWMDPNAEESARASSVLVMAGMPALGTVTHVRQTGAMSIAQASACLDICLQQCAAIHTVVSKALLDSARARESKDSGTPKLV</sequence>